<proteinExistence type="predicted"/>
<keyword evidence="3" id="KW-1185">Reference proteome</keyword>
<protein>
    <submittedName>
        <fullName evidence="2">Pilus assembly protein TadG-related protein</fullName>
    </submittedName>
</protein>
<accession>A0ABU7LRJ9</accession>
<keyword evidence="1" id="KW-0472">Membrane</keyword>
<name>A0ABU7LRJ9_9PROT</name>
<evidence type="ECO:0000313" key="2">
    <source>
        <dbReference type="EMBL" id="MEE2526542.1"/>
    </source>
</evidence>
<organism evidence="2 3">
    <name type="scientific">Hyphobacterium lacteum</name>
    <dbReference type="NCBI Taxonomy" id="3116575"/>
    <lineage>
        <taxon>Bacteria</taxon>
        <taxon>Pseudomonadati</taxon>
        <taxon>Pseudomonadota</taxon>
        <taxon>Alphaproteobacteria</taxon>
        <taxon>Maricaulales</taxon>
        <taxon>Maricaulaceae</taxon>
        <taxon>Hyphobacterium</taxon>
    </lineage>
</organism>
<dbReference type="EMBL" id="JAZDRP010000005">
    <property type="protein sequence ID" value="MEE2526542.1"/>
    <property type="molecule type" value="Genomic_DNA"/>
</dbReference>
<gene>
    <name evidence="2" type="ORF">V0U79_09200</name>
</gene>
<feature type="transmembrane region" description="Helical" evidence="1">
    <location>
        <begin position="15"/>
        <end position="34"/>
    </location>
</feature>
<reference evidence="2 3" key="1">
    <citation type="submission" date="2024-01" db="EMBL/GenBank/DDBJ databases">
        <title>Hyphobacterium bacterium isolated from marine sediment.</title>
        <authorList>
            <person name="Zhao S."/>
        </authorList>
    </citation>
    <scope>NUCLEOTIDE SEQUENCE [LARGE SCALE GENOMIC DNA]</scope>
    <source>
        <strain evidence="3">HN65</strain>
    </source>
</reference>
<comment type="caution">
    <text evidence="2">The sequence shown here is derived from an EMBL/GenBank/DDBJ whole genome shotgun (WGS) entry which is preliminary data.</text>
</comment>
<keyword evidence="1" id="KW-1133">Transmembrane helix</keyword>
<dbReference type="Proteomes" id="UP001354971">
    <property type="component" value="Unassembled WGS sequence"/>
</dbReference>
<evidence type="ECO:0000313" key="3">
    <source>
        <dbReference type="Proteomes" id="UP001354971"/>
    </source>
</evidence>
<dbReference type="RefSeq" id="WP_330199205.1">
    <property type="nucleotide sequence ID" value="NZ_JAZDRP010000005.1"/>
</dbReference>
<keyword evidence="1" id="KW-0812">Transmembrane</keyword>
<evidence type="ECO:0000256" key="1">
    <source>
        <dbReference type="SAM" id="Phobius"/>
    </source>
</evidence>
<sequence>MNIIQRLIRHTKGNVAMVASLAFPLIVTMGGGAIEFAARHNTEQELQEVLDGAVLAGVSYDGSQDERMGEALDFFEATRFRLDYEPTVSWAWDESGANPVLTATAASQRPTLFLGLAGIPSFNIEVTSAATTARTWGDACWMSMDEHEKHTIEMHDDVRIEAPNCLFYGNSDDLDDVVDLHSCTNVLNARMVQTVGGGHHAGVDHDHCDGPLTDNIPSGTFLNAYVIQDPFGHDIVNDALAEAADCDDPGSDAHHDAVRVRHGQGGFNGRMEPGTYCRGLTIETNAQLQPGTYYLFGDFNISGARVTGDDVTLVFAEDVIFDWTDATVILSAPTTGPHEGMAILGLNDSDDNIFDESLIDIEGVVYMPLAKLIWVNAASNSYNNMSQVQHDWTVWIVEGASWEGDGTVFINFPEGDINPGNRRHAGYPEELRNIVPESNSLSARLVR</sequence>